<evidence type="ECO:0000256" key="6">
    <source>
        <dbReference type="ARBA" id="ARBA00022605"/>
    </source>
</evidence>
<evidence type="ECO:0000256" key="3">
    <source>
        <dbReference type="ARBA" id="ARBA00003485"/>
    </source>
</evidence>
<feature type="binding site" evidence="10">
    <location>
        <position position="249"/>
    </location>
    <ligand>
        <name>Zn(2+)</name>
        <dbReference type="ChEBI" id="CHEBI:29105"/>
    </ligand>
</feature>
<keyword evidence="6 10" id="KW-0028">Amino-acid biosynthesis</keyword>
<dbReference type="PANTHER" id="PTHR43622:SF7">
    <property type="entry name" value="3-DEHYDROQUINATE SYNTHASE, CHLOROPLASTIC"/>
    <property type="match status" value="1"/>
</dbReference>
<comment type="caution">
    <text evidence="10">Lacks conserved residue(s) required for the propagation of feature annotation.</text>
</comment>
<feature type="binding site" evidence="10">
    <location>
        <position position="142"/>
    </location>
    <ligand>
        <name>NAD(+)</name>
        <dbReference type="ChEBI" id="CHEBI:57540"/>
    </ligand>
</feature>
<feature type="binding site" evidence="10">
    <location>
        <position position="184"/>
    </location>
    <ligand>
        <name>Zn(2+)</name>
        <dbReference type="ChEBI" id="CHEBI:29105"/>
    </ligand>
</feature>
<dbReference type="GO" id="GO:0003856">
    <property type="term" value="F:3-dehydroquinate synthase activity"/>
    <property type="evidence" value="ECO:0007669"/>
    <property type="project" value="UniProtKB-EC"/>
</dbReference>
<dbReference type="HAMAP" id="MF_00110">
    <property type="entry name" value="DHQ_synthase"/>
    <property type="match status" value="1"/>
</dbReference>
<dbReference type="InterPro" id="IPR056179">
    <property type="entry name" value="DHQS_C"/>
</dbReference>
<evidence type="ECO:0000259" key="12">
    <source>
        <dbReference type="Pfam" id="PF24621"/>
    </source>
</evidence>
<dbReference type="PANTHER" id="PTHR43622">
    <property type="entry name" value="3-DEHYDROQUINATE SYNTHASE"/>
    <property type="match status" value="1"/>
</dbReference>
<feature type="binding site" evidence="10">
    <location>
        <begin position="169"/>
        <end position="172"/>
    </location>
    <ligand>
        <name>NAD(+)</name>
        <dbReference type="ChEBI" id="CHEBI:57540"/>
    </ligand>
</feature>
<dbReference type="SUPFAM" id="SSF56796">
    <property type="entry name" value="Dehydroquinate synthase-like"/>
    <property type="match status" value="1"/>
</dbReference>
<gene>
    <name evidence="10 13" type="primary">aroB</name>
    <name evidence="13" type="ORF">MOX91_01490</name>
</gene>
<keyword evidence="9 10" id="KW-0456">Lyase</keyword>
<evidence type="ECO:0000256" key="4">
    <source>
        <dbReference type="ARBA" id="ARBA00004661"/>
    </source>
</evidence>
<feature type="binding site" evidence="10">
    <location>
        <position position="266"/>
    </location>
    <ligand>
        <name>Zn(2+)</name>
        <dbReference type="ChEBI" id="CHEBI:29105"/>
    </ligand>
</feature>
<evidence type="ECO:0000313" key="13">
    <source>
        <dbReference type="EMBL" id="MDX8414861.1"/>
    </source>
</evidence>
<keyword evidence="8 10" id="KW-0057">Aromatic amino acid biosynthesis</keyword>
<evidence type="ECO:0000256" key="1">
    <source>
        <dbReference type="ARBA" id="ARBA00001393"/>
    </source>
</evidence>
<feature type="domain" description="3-dehydroquinate synthase N-terminal" evidence="11">
    <location>
        <begin position="67"/>
        <end position="179"/>
    </location>
</feature>
<name>A0ABU4WE77_9BACT</name>
<dbReference type="EMBL" id="JALBUT010000001">
    <property type="protein sequence ID" value="MDX8414861.1"/>
    <property type="molecule type" value="Genomic_DNA"/>
</dbReference>
<comment type="function">
    <text evidence="3 10">Catalyzes the conversion of 3-deoxy-D-arabino-heptulosonate 7-phosphate (DAHP) to dehydroquinate (DHQ).</text>
</comment>
<dbReference type="Pfam" id="PF01761">
    <property type="entry name" value="DHQ_synthase"/>
    <property type="match status" value="1"/>
</dbReference>
<accession>A0ABU4WE77</accession>
<dbReference type="CDD" id="cd08195">
    <property type="entry name" value="DHQS"/>
    <property type="match status" value="1"/>
</dbReference>
<keyword evidence="10" id="KW-0547">Nucleotide-binding</keyword>
<feature type="binding site" evidence="10">
    <location>
        <position position="151"/>
    </location>
    <ligand>
        <name>NAD(+)</name>
        <dbReference type="ChEBI" id="CHEBI:57540"/>
    </ligand>
</feature>
<comment type="catalytic activity">
    <reaction evidence="1 10">
        <text>7-phospho-2-dehydro-3-deoxy-D-arabino-heptonate = 3-dehydroquinate + phosphate</text>
        <dbReference type="Rhea" id="RHEA:21968"/>
        <dbReference type="ChEBI" id="CHEBI:32364"/>
        <dbReference type="ChEBI" id="CHEBI:43474"/>
        <dbReference type="ChEBI" id="CHEBI:58394"/>
        <dbReference type="EC" id="4.2.3.4"/>
    </reaction>
</comment>
<feature type="binding site" evidence="10">
    <location>
        <begin position="105"/>
        <end position="109"/>
    </location>
    <ligand>
        <name>NAD(+)</name>
        <dbReference type="ChEBI" id="CHEBI:57540"/>
    </ligand>
</feature>
<comment type="cofactor">
    <cofactor evidence="2 10">
        <name>NAD(+)</name>
        <dbReference type="ChEBI" id="CHEBI:57540"/>
    </cofactor>
</comment>
<keyword evidence="10" id="KW-0479">Metal-binding</keyword>
<keyword evidence="14" id="KW-1185">Reference proteome</keyword>
<dbReference type="RefSeq" id="WP_370396307.1">
    <property type="nucleotide sequence ID" value="NZ_JALBUT010000001.1"/>
</dbReference>
<feature type="domain" description="3-dehydroquinate synthase C-terminal" evidence="12">
    <location>
        <begin position="181"/>
        <end position="327"/>
    </location>
</feature>
<evidence type="ECO:0000256" key="7">
    <source>
        <dbReference type="ARBA" id="ARBA00023027"/>
    </source>
</evidence>
<comment type="caution">
    <text evidence="13">The sequence shown here is derived from an EMBL/GenBank/DDBJ whole genome shotgun (WGS) entry which is preliminary data.</text>
</comment>
<dbReference type="InterPro" id="IPR016037">
    <property type="entry name" value="DHQ_synth_AroB"/>
</dbReference>
<dbReference type="Gene3D" id="1.20.1090.10">
    <property type="entry name" value="Dehydroquinate synthase-like - alpha domain"/>
    <property type="match status" value="1"/>
</dbReference>
<dbReference type="InterPro" id="IPR050071">
    <property type="entry name" value="Dehydroquinate_synthase"/>
</dbReference>
<dbReference type="Pfam" id="PF24621">
    <property type="entry name" value="DHQS_C"/>
    <property type="match status" value="1"/>
</dbReference>
<evidence type="ECO:0000313" key="14">
    <source>
        <dbReference type="Proteomes" id="UP001275932"/>
    </source>
</evidence>
<proteinExistence type="inferred from homology"/>
<comment type="cofactor">
    <cofactor evidence="10">
        <name>Co(2+)</name>
        <dbReference type="ChEBI" id="CHEBI:48828"/>
    </cofactor>
    <cofactor evidence="10">
        <name>Zn(2+)</name>
        <dbReference type="ChEBI" id="CHEBI:29105"/>
    </cofactor>
    <text evidence="10">Binds 1 divalent metal cation per subunit. Can use either Co(2+) or Zn(2+).</text>
</comment>
<evidence type="ECO:0000256" key="9">
    <source>
        <dbReference type="ARBA" id="ARBA00023239"/>
    </source>
</evidence>
<organism evidence="13 14">
    <name type="scientific">Intestinicryptomonas porci</name>
    <dbReference type="NCBI Taxonomy" id="2926320"/>
    <lineage>
        <taxon>Bacteria</taxon>
        <taxon>Pseudomonadati</taxon>
        <taxon>Verrucomicrobiota</taxon>
        <taxon>Opitutia</taxon>
        <taxon>Opitutales</taxon>
        <taxon>Intestinicryptomonaceae</taxon>
        <taxon>Intestinicryptomonas</taxon>
    </lineage>
</organism>
<keyword evidence="7 10" id="KW-0520">NAD</keyword>
<comment type="pathway">
    <text evidence="4 10">Metabolic intermediate biosynthesis; chorismate biosynthesis; chorismate from D-erythrose 4-phosphate and phosphoenolpyruvate: step 2/7.</text>
</comment>
<sequence length="363" mass="39516">MKTSIVRVELSGRSYDIYIASGAFDLAVSAAKDRLSRRNPVAFVSEENIWGKFVNFDNPDFENCAKIIVENGEGAKCFRNLERICRELAQRNVDRSGAVFAVGGGVVGDLAGFSAASYMRGIDFYQVPTTLLAMVDSSVGGKTGINIPEGKNLVGAFHQPKAVFIDTSFLKTLPAREFSAGMAEVIKYGLLGDKSFFGFLENLKEPLSASHPEIGNVIAHCCKMKAKIVSNDERETSKDGGRALLNLGHTFAHAIENTAGYGHYLHGEAVGLGMLLAARMSEKLGMLSEEETSRIRRILEIYDLPVKFREPISSDLLIEAGRRDKKAMSGKSRYVLMNGIGTSVVVPGIEESLAREIFETAMG</sequence>
<feature type="binding site" evidence="10">
    <location>
        <begin position="129"/>
        <end position="130"/>
    </location>
    <ligand>
        <name>NAD(+)</name>
        <dbReference type="ChEBI" id="CHEBI:57540"/>
    </ligand>
</feature>
<evidence type="ECO:0000256" key="5">
    <source>
        <dbReference type="ARBA" id="ARBA00013031"/>
    </source>
</evidence>
<evidence type="ECO:0000256" key="2">
    <source>
        <dbReference type="ARBA" id="ARBA00001911"/>
    </source>
</evidence>
<dbReference type="EC" id="4.2.3.4" evidence="5 10"/>
<evidence type="ECO:0000256" key="10">
    <source>
        <dbReference type="HAMAP-Rule" id="MF_00110"/>
    </source>
</evidence>
<keyword evidence="10" id="KW-0170">Cobalt</keyword>
<keyword evidence="10" id="KW-0963">Cytoplasm</keyword>
<dbReference type="NCBIfam" id="TIGR01357">
    <property type="entry name" value="aroB"/>
    <property type="match status" value="1"/>
</dbReference>
<protein>
    <recommendedName>
        <fullName evidence="5 10">3-dehydroquinate synthase</fullName>
        <shortName evidence="10">DHQS</shortName>
        <ecNumber evidence="5 10">4.2.3.4</ecNumber>
    </recommendedName>
</protein>
<evidence type="ECO:0000259" key="11">
    <source>
        <dbReference type="Pfam" id="PF01761"/>
    </source>
</evidence>
<dbReference type="Proteomes" id="UP001275932">
    <property type="component" value="Unassembled WGS sequence"/>
</dbReference>
<comment type="similarity">
    <text evidence="10">Belongs to the sugar phosphate cyclases superfamily. Dehydroquinate synthase family.</text>
</comment>
<dbReference type="Gene3D" id="3.40.50.1970">
    <property type="match status" value="1"/>
</dbReference>
<keyword evidence="10" id="KW-0862">Zinc</keyword>
<evidence type="ECO:0000256" key="8">
    <source>
        <dbReference type="ARBA" id="ARBA00023141"/>
    </source>
</evidence>
<reference evidence="13 14" key="1">
    <citation type="submission" date="2022-03" db="EMBL/GenBank/DDBJ databases">
        <title>Novel taxa within the pig intestine.</title>
        <authorList>
            <person name="Wylensek D."/>
            <person name="Bishof K."/>
            <person name="Afrizal A."/>
            <person name="Clavel T."/>
        </authorList>
    </citation>
    <scope>NUCLEOTIDE SEQUENCE [LARGE SCALE GENOMIC DNA]</scope>
    <source>
        <strain evidence="13 14">CLA-KB-P66</strain>
    </source>
</reference>
<comment type="subcellular location">
    <subcellularLocation>
        <location evidence="10">Cytoplasm</location>
    </subcellularLocation>
</comment>
<dbReference type="InterPro" id="IPR030960">
    <property type="entry name" value="DHQS/DOIS_N"/>
</dbReference>